<proteinExistence type="predicted"/>
<gene>
    <name evidence="8" type="ORF">SOCE26_000220</name>
</gene>
<evidence type="ECO:0000256" key="3">
    <source>
        <dbReference type="ARBA" id="ARBA00022777"/>
    </source>
</evidence>
<feature type="compositionally biased region" description="Pro residues" evidence="6">
    <location>
        <begin position="354"/>
        <end position="367"/>
    </location>
</feature>
<dbReference type="PROSITE" id="PS00107">
    <property type="entry name" value="PROTEIN_KINASE_ATP"/>
    <property type="match status" value="1"/>
</dbReference>
<dbReference type="RefSeq" id="WP_104976740.1">
    <property type="nucleotide sequence ID" value="NZ_CP012673.1"/>
</dbReference>
<feature type="binding site" evidence="5">
    <location>
        <position position="45"/>
    </location>
    <ligand>
        <name>ATP</name>
        <dbReference type="ChEBI" id="CHEBI:30616"/>
    </ligand>
</feature>
<dbReference type="SMART" id="SM00220">
    <property type="entry name" value="S_TKc"/>
    <property type="match status" value="1"/>
</dbReference>
<keyword evidence="4 5" id="KW-0067">ATP-binding</keyword>
<dbReference type="GO" id="GO:0005524">
    <property type="term" value="F:ATP binding"/>
    <property type="evidence" value="ECO:0007669"/>
    <property type="project" value="UniProtKB-UniRule"/>
</dbReference>
<dbReference type="AlphaFoldDB" id="A0A2L0EH66"/>
<dbReference type="InterPro" id="IPR008271">
    <property type="entry name" value="Ser/Thr_kinase_AS"/>
</dbReference>
<dbReference type="InterPro" id="IPR011009">
    <property type="entry name" value="Kinase-like_dom_sf"/>
</dbReference>
<dbReference type="PANTHER" id="PTHR43289">
    <property type="entry name" value="MITOGEN-ACTIVATED PROTEIN KINASE KINASE KINASE 20-RELATED"/>
    <property type="match status" value="1"/>
</dbReference>
<sequence length="628" mass="68584">MAFRPPTPGLLVDNKYRLAERIGGGGMGDVFRAEHVLAGRAVAIKFLHPELADNSELSHRFFQEAQAVNRIRHPNIVDVIDAGVGELGPYIVMEHLDGESLGMALARFGRLDMEAAVGVAIPVLEALDAAHRAGIIHRDLKPENIFIAFDPSRNSAVVRLLDFGIAKVLDSDGPSPRTRTGVVFGTPDYLSPEQATGESPLDGRSDLFSVGVLLYEVLTGTRPFRAPTAVATAFRVVHAEVPTLASAGVTVDPRLEAIVQRLLQKDPAKRFPTAGDVVRELERVAPDPPRRTMALGRLINVQRRMAMSQGGIPENERDRLSSSRDRSRGTSFDMNAAPPMRIPPPVVSGARPTEAPPGMRPSEPARPVPGVTLSNALRSRNPEPTLLSQRGESLPTVRSADISIKSEPTVRSADFGGLMNRQRDTRRPNVTPVRPLPARFAGQYHVRGPVLRSVDRTIVDEYGRSARDEVVSQMPIRYADDFRHDSINALVGYDLEALDAYMELATSLVLRDLERWRDIGRLAVGGELHSLVRTLFARPLTDIASLMRRGTSIWSRLFTFGSWRVATGPTGRVTLHIGDFDPASLPLRLWVVGMVEETARRASGGGVKVTITLGELGFTSELACEISL</sequence>
<keyword evidence="2 5" id="KW-0547">Nucleotide-binding</keyword>
<dbReference type="Gene3D" id="1.10.510.10">
    <property type="entry name" value="Transferase(Phosphotransferase) domain 1"/>
    <property type="match status" value="1"/>
</dbReference>
<dbReference type="SUPFAM" id="SSF56112">
    <property type="entry name" value="Protein kinase-like (PK-like)"/>
    <property type="match status" value="1"/>
</dbReference>
<organism evidence="8 9">
    <name type="scientific">Sorangium cellulosum</name>
    <name type="common">Polyangium cellulosum</name>
    <dbReference type="NCBI Taxonomy" id="56"/>
    <lineage>
        <taxon>Bacteria</taxon>
        <taxon>Pseudomonadati</taxon>
        <taxon>Myxococcota</taxon>
        <taxon>Polyangia</taxon>
        <taxon>Polyangiales</taxon>
        <taxon>Polyangiaceae</taxon>
        <taxon>Sorangium</taxon>
    </lineage>
</organism>
<feature type="domain" description="Protein kinase" evidence="7">
    <location>
        <begin position="16"/>
        <end position="284"/>
    </location>
</feature>
<evidence type="ECO:0000259" key="7">
    <source>
        <dbReference type="PROSITE" id="PS50011"/>
    </source>
</evidence>
<accession>A0A2L0EH66</accession>
<evidence type="ECO:0000256" key="1">
    <source>
        <dbReference type="ARBA" id="ARBA00022679"/>
    </source>
</evidence>
<feature type="compositionally biased region" description="Basic and acidic residues" evidence="6">
    <location>
        <begin position="314"/>
        <end position="328"/>
    </location>
</feature>
<protein>
    <recommendedName>
        <fullName evidence="7">Protein kinase domain-containing protein</fullName>
    </recommendedName>
</protein>
<evidence type="ECO:0000256" key="5">
    <source>
        <dbReference type="PROSITE-ProRule" id="PRU10141"/>
    </source>
</evidence>
<reference evidence="8 9" key="1">
    <citation type="submission" date="2015-09" db="EMBL/GenBank/DDBJ databases">
        <title>Sorangium comparison.</title>
        <authorList>
            <person name="Zaburannyi N."/>
            <person name="Bunk B."/>
            <person name="Overmann J."/>
            <person name="Mueller R."/>
        </authorList>
    </citation>
    <scope>NUCLEOTIDE SEQUENCE [LARGE SCALE GENOMIC DNA]</scope>
    <source>
        <strain evidence="8 9">So ce26</strain>
    </source>
</reference>
<dbReference type="GO" id="GO:0004674">
    <property type="term" value="F:protein serine/threonine kinase activity"/>
    <property type="evidence" value="ECO:0007669"/>
    <property type="project" value="TreeGrafter"/>
</dbReference>
<dbReference type="EMBL" id="CP012673">
    <property type="protein sequence ID" value="AUX38645.1"/>
    <property type="molecule type" value="Genomic_DNA"/>
</dbReference>
<dbReference type="OrthoDB" id="9801841at2"/>
<evidence type="ECO:0000313" key="8">
    <source>
        <dbReference type="EMBL" id="AUX38645.1"/>
    </source>
</evidence>
<feature type="region of interest" description="Disordered" evidence="6">
    <location>
        <begin position="306"/>
        <end position="398"/>
    </location>
</feature>
<keyword evidence="1" id="KW-0808">Transferase</keyword>
<dbReference type="PROSITE" id="PS00108">
    <property type="entry name" value="PROTEIN_KINASE_ST"/>
    <property type="match status" value="1"/>
</dbReference>
<feature type="region of interest" description="Disordered" evidence="6">
    <location>
        <begin position="182"/>
        <end position="201"/>
    </location>
</feature>
<evidence type="ECO:0000256" key="4">
    <source>
        <dbReference type="ARBA" id="ARBA00022840"/>
    </source>
</evidence>
<dbReference type="Gene3D" id="3.30.200.20">
    <property type="entry name" value="Phosphorylase Kinase, domain 1"/>
    <property type="match status" value="1"/>
</dbReference>
<name>A0A2L0EH66_SORCE</name>
<dbReference type="InterPro" id="IPR000719">
    <property type="entry name" value="Prot_kinase_dom"/>
</dbReference>
<evidence type="ECO:0000313" key="9">
    <source>
        <dbReference type="Proteomes" id="UP000238348"/>
    </source>
</evidence>
<keyword evidence="3" id="KW-0418">Kinase</keyword>
<evidence type="ECO:0000256" key="2">
    <source>
        <dbReference type="ARBA" id="ARBA00022741"/>
    </source>
</evidence>
<dbReference type="InterPro" id="IPR017441">
    <property type="entry name" value="Protein_kinase_ATP_BS"/>
</dbReference>
<evidence type="ECO:0000256" key="6">
    <source>
        <dbReference type="SAM" id="MobiDB-lite"/>
    </source>
</evidence>
<dbReference type="CDD" id="cd14014">
    <property type="entry name" value="STKc_PknB_like"/>
    <property type="match status" value="1"/>
</dbReference>
<dbReference type="Proteomes" id="UP000238348">
    <property type="component" value="Chromosome"/>
</dbReference>
<dbReference type="Pfam" id="PF00069">
    <property type="entry name" value="Pkinase"/>
    <property type="match status" value="1"/>
</dbReference>
<dbReference type="PROSITE" id="PS50011">
    <property type="entry name" value="PROTEIN_KINASE_DOM"/>
    <property type="match status" value="1"/>
</dbReference>
<dbReference type="PANTHER" id="PTHR43289:SF6">
    <property type="entry name" value="SERINE_THREONINE-PROTEIN KINASE NEKL-3"/>
    <property type="match status" value="1"/>
</dbReference>